<reference evidence="1 2" key="1">
    <citation type="journal article" date="2012" name="J. Bacteriol.">
        <title>Complete genome sequence of Pelagibacterium halotolerans B2T.</title>
        <authorList>
            <person name="Huo Y.Y."/>
            <person name="Cheng H."/>
            <person name="Han X.F."/>
            <person name="Jiang X.W."/>
            <person name="Sun C."/>
            <person name="Zhang X.Q."/>
            <person name="Zhu X.F."/>
            <person name="Liu Y.F."/>
            <person name="Li P.F."/>
            <person name="Ni P.X."/>
            <person name="Wu M."/>
        </authorList>
    </citation>
    <scope>NUCLEOTIDE SEQUENCE [LARGE SCALE GENOMIC DNA]</scope>
    <source>
        <strain evidence="2">DSM 22347 / JCM 15775 / CGMCC 1.7692 / B2</strain>
    </source>
</reference>
<keyword evidence="2" id="KW-1185">Reference proteome</keyword>
<sequence>MLASMPLVESFAGDHGGIVDLNREHRKSLPAKGKISEKIQR</sequence>
<dbReference type="HOGENOM" id="CLU_3274147_0_0_5"/>
<proteinExistence type="predicted"/>
<dbReference type="Proteomes" id="UP000008850">
    <property type="component" value="Chromosome"/>
</dbReference>
<dbReference type="STRING" id="1082931.KKY_3885"/>
<accession>G4RDV5</accession>
<organism evidence="1 2">
    <name type="scientific">Pelagibacterium halotolerans (strain DSM 22347 / JCM 15775 / CGMCC 1.7692 / B2)</name>
    <dbReference type="NCBI Taxonomy" id="1082931"/>
    <lineage>
        <taxon>Bacteria</taxon>
        <taxon>Pseudomonadati</taxon>
        <taxon>Pseudomonadota</taxon>
        <taxon>Alphaproteobacteria</taxon>
        <taxon>Hyphomicrobiales</taxon>
        <taxon>Devosiaceae</taxon>
        <taxon>Pelagibacterium</taxon>
    </lineage>
</organism>
<dbReference type="KEGG" id="phl:KKY_3885"/>
<evidence type="ECO:0000313" key="2">
    <source>
        <dbReference type="Proteomes" id="UP000008850"/>
    </source>
</evidence>
<gene>
    <name evidence="1" type="ordered locus">KKY_3885</name>
</gene>
<dbReference type="EMBL" id="CP003075">
    <property type="protein sequence ID" value="AEQ53867.1"/>
    <property type="molecule type" value="Genomic_DNA"/>
</dbReference>
<evidence type="ECO:0000313" key="1">
    <source>
        <dbReference type="EMBL" id="AEQ53867.1"/>
    </source>
</evidence>
<name>G4RDV5_PELHB</name>
<dbReference type="AlphaFoldDB" id="G4RDV5"/>
<protein>
    <submittedName>
        <fullName evidence="1">Uncharacterized protein</fullName>
    </submittedName>
</protein>